<comment type="caution">
    <text evidence="2">The sequence shown here is derived from an EMBL/GenBank/DDBJ whole genome shotgun (WGS) entry which is preliminary data.</text>
</comment>
<accession>A0A401U8U9</accession>
<dbReference type="OrthoDB" id="982587at2"/>
<dbReference type="Pfam" id="PF03551">
    <property type="entry name" value="PadR"/>
    <property type="match status" value="1"/>
</dbReference>
<dbReference type="PANTHER" id="PTHR33169:SF14">
    <property type="entry name" value="TRANSCRIPTIONAL REGULATOR RV3488"/>
    <property type="match status" value="1"/>
</dbReference>
<dbReference type="InterPro" id="IPR052509">
    <property type="entry name" value="Metal_resp_DNA-bind_regulator"/>
</dbReference>
<sequence>MKNYQLGEFEEIVILTVCILNTEAYSVAIKDEIESRLTRTVSMGALHTALKRLEDKGYLKSFSGESTEDRAGRPRRYFEITALGKKAMRHSKETRDELWKAIPNVILDAKLNKLVLAYSLV</sequence>
<dbReference type="RefSeq" id="WP_127121933.1">
    <property type="nucleotide sequence ID" value="NZ_BHXQ01000002.1"/>
</dbReference>
<protein>
    <submittedName>
        <fullName evidence="2">Putative transcriptional regulator, PadR family</fullName>
    </submittedName>
</protein>
<evidence type="ECO:0000259" key="1">
    <source>
        <dbReference type="Pfam" id="PF03551"/>
    </source>
</evidence>
<evidence type="ECO:0000313" key="2">
    <source>
        <dbReference type="EMBL" id="GCC51305.1"/>
    </source>
</evidence>
<dbReference type="Gene3D" id="1.10.10.10">
    <property type="entry name" value="Winged helix-like DNA-binding domain superfamily/Winged helix DNA-binding domain"/>
    <property type="match status" value="1"/>
</dbReference>
<organism evidence="2 3">
    <name type="scientific">Chryseotalea sanaruensis</name>
    <dbReference type="NCBI Taxonomy" id="2482724"/>
    <lineage>
        <taxon>Bacteria</taxon>
        <taxon>Pseudomonadati</taxon>
        <taxon>Bacteroidota</taxon>
        <taxon>Cytophagia</taxon>
        <taxon>Cytophagales</taxon>
        <taxon>Chryseotaleaceae</taxon>
        <taxon>Chryseotalea</taxon>
    </lineage>
</organism>
<dbReference type="InterPro" id="IPR036390">
    <property type="entry name" value="WH_DNA-bd_sf"/>
</dbReference>
<feature type="domain" description="Transcription regulator PadR N-terminal" evidence="1">
    <location>
        <begin position="20"/>
        <end position="89"/>
    </location>
</feature>
<name>A0A401U8U9_9BACT</name>
<dbReference type="AlphaFoldDB" id="A0A401U8U9"/>
<reference evidence="2 3" key="1">
    <citation type="submission" date="2018-11" db="EMBL/GenBank/DDBJ databases">
        <title>Chryseotalea sanarue gen. nov., sp., nov., a member of the family Cytophagaceae, isolated from a brackish lake in Hamamatsu Japan.</title>
        <authorList>
            <person name="Maejima Y."/>
            <person name="Iino T."/>
            <person name="Muraguchi Y."/>
            <person name="Fukuda K."/>
            <person name="Ohkuma M."/>
            <person name="Moriuchi R."/>
            <person name="Dohra H."/>
            <person name="Kimbara K."/>
            <person name="Shintani M."/>
        </authorList>
    </citation>
    <scope>NUCLEOTIDE SEQUENCE [LARGE SCALE GENOMIC DNA]</scope>
    <source>
        <strain evidence="2 3">Ys</strain>
    </source>
</reference>
<dbReference type="PANTHER" id="PTHR33169">
    <property type="entry name" value="PADR-FAMILY TRANSCRIPTIONAL REGULATOR"/>
    <property type="match status" value="1"/>
</dbReference>
<dbReference type="SUPFAM" id="SSF46785">
    <property type="entry name" value="Winged helix' DNA-binding domain"/>
    <property type="match status" value="1"/>
</dbReference>
<dbReference type="Proteomes" id="UP000288227">
    <property type="component" value="Unassembled WGS sequence"/>
</dbReference>
<keyword evidence="3" id="KW-1185">Reference proteome</keyword>
<gene>
    <name evidence="2" type="ORF">SanaruYs_15280</name>
</gene>
<dbReference type="EMBL" id="BHXQ01000002">
    <property type="protein sequence ID" value="GCC51305.1"/>
    <property type="molecule type" value="Genomic_DNA"/>
</dbReference>
<dbReference type="InterPro" id="IPR036388">
    <property type="entry name" value="WH-like_DNA-bd_sf"/>
</dbReference>
<proteinExistence type="predicted"/>
<evidence type="ECO:0000313" key="3">
    <source>
        <dbReference type="Proteomes" id="UP000288227"/>
    </source>
</evidence>
<dbReference type="InterPro" id="IPR005149">
    <property type="entry name" value="Tscrpt_reg_PadR_N"/>
</dbReference>